<sequence>MSLFKSTFIKQKKWVAVLCYALGILGSTNLAAQSWPDKPIKMIVPFAAGGSADILGRILSQELSKNLGQNVIVENRGGAGGNIGAELVAKSPADGYTILLASGSMMTVNPFIYKKASINYAKDLTYITTIATVPMVIAVNPKLPVNTLPELIALAKTKELNFGSAGIGSQIHMANESFIYAAGIQATHVPYKGENPALNDLIAGQIDFMAGNFPATGGFAKAGQVKALAVTSSKRLKQLPNVPTVSESAIPGFENTGWFALAVPMGTPQSIIDKIYIATEKSFKAPSLLANLDTNGLTPMMMKSKDVDAKIQAESANWEKVIKARNIPTQ</sequence>
<dbReference type="RefSeq" id="WP_281743117.1">
    <property type="nucleotide sequence ID" value="NZ_AP026973.1"/>
</dbReference>
<dbReference type="EMBL" id="AP026973">
    <property type="protein sequence ID" value="BDT76709.1"/>
    <property type="molecule type" value="Genomic_DNA"/>
</dbReference>
<dbReference type="Proteomes" id="UP001211097">
    <property type="component" value="Chromosome"/>
</dbReference>
<reference evidence="3" key="1">
    <citation type="submission" date="2022-11" db="EMBL/GenBank/DDBJ databases">
        <title>Complete Genome Sequences of three Polynucleobacter sp. Subcluster PnecC Strains KF022, KF023, and KF032 Isolated from a Shallow Eutrophic Lake in Japan.</title>
        <authorList>
            <person name="Ogata Y."/>
            <person name="Watanabe K."/>
            <person name="Takemine S."/>
            <person name="Shindo C."/>
            <person name="Kurokawa R."/>
            <person name="Suda W."/>
        </authorList>
    </citation>
    <scope>NUCLEOTIDE SEQUENCE</scope>
    <source>
        <strain evidence="3">KF023</strain>
    </source>
</reference>
<feature type="signal peptide" evidence="2">
    <location>
        <begin position="1"/>
        <end position="31"/>
    </location>
</feature>
<evidence type="ECO:0000256" key="1">
    <source>
        <dbReference type="ARBA" id="ARBA00006987"/>
    </source>
</evidence>
<dbReference type="AlphaFoldDB" id="A0A9C7CI22"/>
<dbReference type="KEGG" id="pyt:PKF023_05120"/>
<gene>
    <name evidence="3" type="ORF">PKF023_05120</name>
</gene>
<dbReference type="CDD" id="cd13578">
    <property type="entry name" value="PBP2_Bug27"/>
    <property type="match status" value="1"/>
</dbReference>
<feature type="chain" id="PRO_5039172529" evidence="2">
    <location>
        <begin position="32"/>
        <end position="330"/>
    </location>
</feature>
<comment type="similarity">
    <text evidence="1">Belongs to the UPF0065 (bug) family.</text>
</comment>
<dbReference type="PANTHER" id="PTHR42928">
    <property type="entry name" value="TRICARBOXYLATE-BINDING PROTEIN"/>
    <property type="match status" value="1"/>
</dbReference>
<evidence type="ECO:0000256" key="2">
    <source>
        <dbReference type="SAM" id="SignalP"/>
    </source>
</evidence>
<dbReference type="InterPro" id="IPR005064">
    <property type="entry name" value="BUG"/>
</dbReference>
<evidence type="ECO:0000313" key="3">
    <source>
        <dbReference type="EMBL" id="BDT76709.1"/>
    </source>
</evidence>
<dbReference type="PANTHER" id="PTHR42928:SF5">
    <property type="entry name" value="BLR1237 PROTEIN"/>
    <property type="match status" value="1"/>
</dbReference>
<dbReference type="InterPro" id="IPR042100">
    <property type="entry name" value="Bug_dom1"/>
</dbReference>
<dbReference type="Pfam" id="PF03401">
    <property type="entry name" value="TctC"/>
    <property type="match status" value="1"/>
</dbReference>
<keyword evidence="2" id="KW-0732">Signal</keyword>
<name>A0A9C7CI22_9BURK</name>
<proteinExistence type="inferred from homology"/>
<dbReference type="Gene3D" id="3.40.190.10">
    <property type="entry name" value="Periplasmic binding protein-like II"/>
    <property type="match status" value="1"/>
</dbReference>
<dbReference type="PIRSF" id="PIRSF017082">
    <property type="entry name" value="YflP"/>
    <property type="match status" value="1"/>
</dbReference>
<accession>A0A9C7CI22</accession>
<dbReference type="SUPFAM" id="SSF53850">
    <property type="entry name" value="Periplasmic binding protein-like II"/>
    <property type="match status" value="1"/>
</dbReference>
<dbReference type="Gene3D" id="3.40.190.150">
    <property type="entry name" value="Bordetella uptake gene, domain 1"/>
    <property type="match status" value="1"/>
</dbReference>
<organism evidence="3">
    <name type="scientific">Polynucleobacter yangtzensis</name>
    <dbReference type="NCBI Taxonomy" id="1743159"/>
    <lineage>
        <taxon>Bacteria</taxon>
        <taxon>Pseudomonadati</taxon>
        <taxon>Pseudomonadota</taxon>
        <taxon>Betaproteobacteria</taxon>
        <taxon>Burkholderiales</taxon>
        <taxon>Burkholderiaceae</taxon>
        <taxon>Polynucleobacter</taxon>
    </lineage>
</organism>
<protein>
    <submittedName>
        <fullName evidence="3">MFS transporter</fullName>
    </submittedName>
</protein>